<reference evidence="3 4" key="1">
    <citation type="submission" date="2024-04" db="EMBL/GenBank/DDBJ databases">
        <authorList>
            <consortium name="Genoscope - CEA"/>
            <person name="William W."/>
        </authorList>
    </citation>
    <scope>NUCLEOTIDE SEQUENCE [LARGE SCALE GENOMIC DNA]</scope>
</reference>
<feature type="domain" description="Rotatin N-terminal" evidence="2">
    <location>
        <begin position="24"/>
        <end position="120"/>
    </location>
</feature>
<dbReference type="GO" id="GO:0005813">
    <property type="term" value="C:centrosome"/>
    <property type="evidence" value="ECO:0007669"/>
    <property type="project" value="InterPro"/>
</dbReference>
<feature type="region of interest" description="Disordered" evidence="1">
    <location>
        <begin position="367"/>
        <end position="397"/>
    </location>
</feature>
<dbReference type="SUPFAM" id="SSF48371">
    <property type="entry name" value="ARM repeat"/>
    <property type="match status" value="1"/>
</dbReference>
<dbReference type="PANTHER" id="PTHR31691">
    <property type="entry name" value="ROTATIN"/>
    <property type="match status" value="1"/>
</dbReference>
<accession>A0AAV2HY47</accession>
<dbReference type="GO" id="GO:0007099">
    <property type="term" value="P:centriole replication"/>
    <property type="evidence" value="ECO:0007669"/>
    <property type="project" value="TreeGrafter"/>
</dbReference>
<dbReference type="GO" id="GO:0005814">
    <property type="term" value="C:centriole"/>
    <property type="evidence" value="ECO:0007669"/>
    <property type="project" value="TreeGrafter"/>
</dbReference>
<dbReference type="InterPro" id="IPR029249">
    <property type="entry name" value="Rotatin_N"/>
</dbReference>
<dbReference type="InterPro" id="IPR030791">
    <property type="entry name" value="Rotatin"/>
</dbReference>
<gene>
    <name evidence="3" type="ORF">GSLYS_00012413001</name>
</gene>
<evidence type="ECO:0000313" key="4">
    <source>
        <dbReference type="Proteomes" id="UP001497497"/>
    </source>
</evidence>
<sequence length="613" mass="68244">MTAQLRKDVDFNGLFRKLGHPLEEIRVRALENIQSKLEHQLICYADIVHEKQLYIRLLEWFNIPECSHKTEVLGILNRLAQHSAGAQLLQDMGAIEFLSQLRCDIEPCHRPIIDQILESIMLLPDTGTEQHAPECIYHRPTDSAVWGASTLTTVDASHGSHTSQSPGLRMATSMERLSQHGAQGYFAGVSSGAGHPTFGTTDYNTEAKDILSSADVRENGMSLFRLSTFPWLPLTQTDQHVIVSTNSTLQTRDSATLVGACEFLADVVFQDFPAELFLQRPEILKNLLSIISLPDPADHPIVVQACKTLTCFIKCLQVRIRYFQDPAIYTSKQDFNSSTSTLVSSSNSAGSHIVGLPVQHRHHFDWRDQRHRGDGQDGDSSTSDSRSSSVNYDPGQSNMEADLELEDEPRLQHQQLTVPQLCVALLQRALPQLQTSHESLGVQVLELVHEVLVVLGPVLDTEVWSDGRDTAREVVDHLMNCLDSISELLVYHHHSQHALTPTDTTLGDLSTHRILYMGLVNTLTRFLTIIPLEKMNSVLPEKLKLFLPTIIYDEALAMTNSRCRTICLAVAQSLGLSAPIDFQQAMDICRSLTKTCSFCLQAESGVSDVQILT</sequence>
<dbReference type="Pfam" id="PF14726">
    <property type="entry name" value="RTTN_N"/>
    <property type="match status" value="1"/>
</dbReference>
<dbReference type="GO" id="GO:0036064">
    <property type="term" value="C:ciliary basal body"/>
    <property type="evidence" value="ECO:0007669"/>
    <property type="project" value="InterPro"/>
</dbReference>
<dbReference type="InterPro" id="IPR016024">
    <property type="entry name" value="ARM-type_fold"/>
</dbReference>
<protein>
    <recommendedName>
        <fullName evidence="2">Rotatin N-terminal domain-containing protein</fullName>
    </recommendedName>
</protein>
<comment type="caution">
    <text evidence="3">The sequence shown here is derived from an EMBL/GenBank/DDBJ whole genome shotgun (WGS) entry which is preliminary data.</text>
</comment>
<organism evidence="3 4">
    <name type="scientific">Lymnaea stagnalis</name>
    <name type="common">Great pond snail</name>
    <name type="synonym">Helix stagnalis</name>
    <dbReference type="NCBI Taxonomy" id="6523"/>
    <lineage>
        <taxon>Eukaryota</taxon>
        <taxon>Metazoa</taxon>
        <taxon>Spiralia</taxon>
        <taxon>Lophotrochozoa</taxon>
        <taxon>Mollusca</taxon>
        <taxon>Gastropoda</taxon>
        <taxon>Heterobranchia</taxon>
        <taxon>Euthyneura</taxon>
        <taxon>Panpulmonata</taxon>
        <taxon>Hygrophila</taxon>
        <taxon>Lymnaeoidea</taxon>
        <taxon>Lymnaeidae</taxon>
        <taxon>Lymnaea</taxon>
    </lineage>
</organism>
<dbReference type="GO" id="GO:0010457">
    <property type="term" value="P:centriole-centriole cohesion"/>
    <property type="evidence" value="ECO:0007669"/>
    <property type="project" value="TreeGrafter"/>
</dbReference>
<dbReference type="Proteomes" id="UP001497497">
    <property type="component" value="Unassembled WGS sequence"/>
</dbReference>
<evidence type="ECO:0000256" key="1">
    <source>
        <dbReference type="SAM" id="MobiDB-lite"/>
    </source>
</evidence>
<evidence type="ECO:0000259" key="2">
    <source>
        <dbReference type="Pfam" id="PF14726"/>
    </source>
</evidence>
<feature type="compositionally biased region" description="Low complexity" evidence="1">
    <location>
        <begin position="378"/>
        <end position="389"/>
    </location>
</feature>
<dbReference type="AlphaFoldDB" id="A0AAV2HY47"/>
<dbReference type="PANTHER" id="PTHR31691:SF1">
    <property type="entry name" value="ROTATIN"/>
    <property type="match status" value="1"/>
</dbReference>
<dbReference type="EMBL" id="CAXITT010000306">
    <property type="protein sequence ID" value="CAL1538592.1"/>
    <property type="molecule type" value="Genomic_DNA"/>
</dbReference>
<proteinExistence type="predicted"/>
<evidence type="ECO:0000313" key="3">
    <source>
        <dbReference type="EMBL" id="CAL1538592.1"/>
    </source>
</evidence>
<dbReference type="GO" id="GO:0032053">
    <property type="term" value="P:ciliary basal body organization"/>
    <property type="evidence" value="ECO:0007669"/>
    <property type="project" value="TreeGrafter"/>
</dbReference>
<keyword evidence="4" id="KW-1185">Reference proteome</keyword>
<name>A0AAV2HY47_LYMST</name>